<proteinExistence type="predicted"/>
<dbReference type="Proteomes" id="UP000076482">
    <property type="component" value="Unassembled WGS sequence"/>
</dbReference>
<evidence type="ECO:0000313" key="1">
    <source>
        <dbReference type="EMBL" id="KZD71905.1"/>
    </source>
</evidence>
<evidence type="ECO:0000313" key="2">
    <source>
        <dbReference type="Proteomes" id="UP000076482"/>
    </source>
</evidence>
<sequence length="68" mass="7926">MQTKKMTFGEMLDEIKEGDKAICVDYTYDAICCIDNEVLVWETSEEPVKLRGPFIRMHWKILKGVSEL</sequence>
<name>A0A161SVZ6_BACCE</name>
<comment type="caution">
    <text evidence="1">The sequence shown here is derived from an EMBL/GenBank/DDBJ whole genome shotgun (WGS) entry which is preliminary data.</text>
</comment>
<dbReference type="AlphaFoldDB" id="A0A161SVZ6"/>
<protein>
    <submittedName>
        <fullName evidence="1">Uncharacterized protein</fullName>
    </submittedName>
</protein>
<dbReference type="RefSeq" id="WP_063259601.1">
    <property type="nucleotide sequence ID" value="NZ_LJKE01000015.1"/>
</dbReference>
<gene>
    <name evidence="1" type="ORF">B4088_0366</name>
</gene>
<reference evidence="1 2" key="1">
    <citation type="submission" date="2015-09" db="EMBL/GenBank/DDBJ databases">
        <title>Bacillus cereus food isolates.</title>
        <authorList>
            <person name="Boekhorst J."/>
        </authorList>
    </citation>
    <scope>NUCLEOTIDE SEQUENCE [LARGE SCALE GENOMIC DNA]</scope>
    <source>
        <strain evidence="1 2">B4088</strain>
    </source>
</reference>
<dbReference type="PATRIC" id="fig|1396.535.peg.4112"/>
<dbReference type="EMBL" id="LJKE01000015">
    <property type="protein sequence ID" value="KZD71905.1"/>
    <property type="molecule type" value="Genomic_DNA"/>
</dbReference>
<accession>A0A161SVZ6</accession>
<organism evidence="1 2">
    <name type="scientific">Bacillus cereus</name>
    <dbReference type="NCBI Taxonomy" id="1396"/>
    <lineage>
        <taxon>Bacteria</taxon>
        <taxon>Bacillati</taxon>
        <taxon>Bacillota</taxon>
        <taxon>Bacilli</taxon>
        <taxon>Bacillales</taxon>
        <taxon>Bacillaceae</taxon>
        <taxon>Bacillus</taxon>
        <taxon>Bacillus cereus group</taxon>
    </lineage>
</organism>